<evidence type="ECO:0000256" key="3">
    <source>
        <dbReference type="ARBA" id="ARBA00023143"/>
    </source>
</evidence>
<evidence type="ECO:0000259" key="5">
    <source>
        <dbReference type="Pfam" id="PF00700"/>
    </source>
</evidence>
<keyword evidence="7" id="KW-1185">Reference proteome</keyword>
<reference evidence="7" key="1">
    <citation type="journal article" date="2020" name="Appl. Environ. Microbiol.">
        <title>Diazotrophic Anaeromyxobacter Isolates from Soils.</title>
        <authorList>
            <person name="Masuda Y."/>
            <person name="Yamanaka H."/>
            <person name="Xu Z.X."/>
            <person name="Shiratori Y."/>
            <person name="Aono T."/>
            <person name="Amachi S."/>
            <person name="Senoo K."/>
            <person name="Itoh H."/>
        </authorList>
    </citation>
    <scope>NUCLEOTIDE SEQUENCE [LARGE SCALE GENOMIC DNA]</scope>
    <source>
        <strain evidence="7">R267</strain>
    </source>
</reference>
<evidence type="ECO:0000256" key="1">
    <source>
        <dbReference type="ARBA" id="ARBA00004365"/>
    </source>
</evidence>
<dbReference type="InterPro" id="IPR046358">
    <property type="entry name" value="Flagellin_C"/>
</dbReference>
<protein>
    <submittedName>
        <fullName evidence="6">Flagellar hook-associated protein FlgL</fullName>
    </submittedName>
</protein>
<evidence type="ECO:0000313" key="7">
    <source>
        <dbReference type="Proteomes" id="UP000503640"/>
    </source>
</evidence>
<dbReference type="PANTHER" id="PTHR42792">
    <property type="entry name" value="FLAGELLIN"/>
    <property type="match status" value="1"/>
</dbReference>
<keyword evidence="6" id="KW-0282">Flagellum</keyword>
<comment type="similarity">
    <text evidence="2">Belongs to the bacterial flagellin family.</text>
</comment>
<dbReference type="InterPro" id="IPR001029">
    <property type="entry name" value="Flagellin_N"/>
</dbReference>
<gene>
    <name evidence="6" type="primary">flgL</name>
    <name evidence="6" type="ORF">AMYX_39160</name>
</gene>
<dbReference type="EMBL" id="BJTG01000011">
    <property type="protein sequence ID" value="GEJ59175.1"/>
    <property type="molecule type" value="Genomic_DNA"/>
</dbReference>
<dbReference type="AlphaFoldDB" id="A0A7I9VRZ4"/>
<dbReference type="Pfam" id="PF00669">
    <property type="entry name" value="Flagellin_N"/>
    <property type="match status" value="1"/>
</dbReference>
<dbReference type="RefSeq" id="WP_176068430.1">
    <property type="nucleotide sequence ID" value="NZ_BJTG01000011.1"/>
</dbReference>
<keyword evidence="6" id="KW-0969">Cilium</keyword>
<dbReference type="GO" id="GO:0071973">
    <property type="term" value="P:bacterial-type flagellum-dependent cell motility"/>
    <property type="evidence" value="ECO:0007669"/>
    <property type="project" value="InterPro"/>
</dbReference>
<dbReference type="Pfam" id="PF00700">
    <property type="entry name" value="Flagellin_C"/>
    <property type="match status" value="1"/>
</dbReference>
<comment type="caution">
    <text evidence="6">The sequence shown here is derived from an EMBL/GenBank/DDBJ whole genome shotgun (WGS) entry which is preliminary data.</text>
</comment>
<dbReference type="Gene3D" id="1.20.1330.10">
    <property type="entry name" value="f41 fragment of flagellin, N-terminal domain"/>
    <property type="match status" value="1"/>
</dbReference>
<dbReference type="Proteomes" id="UP000503640">
    <property type="component" value="Unassembled WGS sequence"/>
</dbReference>
<evidence type="ECO:0000256" key="2">
    <source>
        <dbReference type="ARBA" id="ARBA00005709"/>
    </source>
</evidence>
<name>A0A7I9VRZ4_9BACT</name>
<proteinExistence type="inferred from homology"/>
<sequence length="292" mass="29573">MRVTDRLIFDNATRDTAQARAAAEDASRVASTGTRIHHPSDDPAAAGMIPAFQIAGARYAAIGQAAGLASDELNAADGALDSVGTALSRARELAVQFSNGTYDASQRAGGALEVSQLADHVRAILNTRFGNRYLFGGTKDDAPPFDAAGNYVGDTGVRQVEVAPGVLQQANVLVNGMGAGTTGGVLQVLGALQAALTANDPTAVSATLDGLAAGTDAVANTRAQVGASMHAFDTAVTASKVASDGETGEASKLGQVDLVDASIQLQATQTALQASLAATAKSFQLSLVDYLK</sequence>
<feature type="domain" description="Flagellin N-terminal" evidence="4">
    <location>
        <begin position="11"/>
        <end position="139"/>
    </location>
</feature>
<evidence type="ECO:0000259" key="4">
    <source>
        <dbReference type="Pfam" id="PF00669"/>
    </source>
</evidence>
<feature type="domain" description="Flagellin C-terminal" evidence="5">
    <location>
        <begin position="216"/>
        <end position="291"/>
    </location>
</feature>
<keyword evidence="6" id="KW-0966">Cell projection</keyword>
<dbReference type="NCBIfam" id="TIGR02550">
    <property type="entry name" value="flagell_flgL"/>
    <property type="match status" value="1"/>
</dbReference>
<dbReference type="InterPro" id="IPR001492">
    <property type="entry name" value="Flagellin"/>
</dbReference>
<dbReference type="SUPFAM" id="SSF64518">
    <property type="entry name" value="Phase 1 flagellin"/>
    <property type="match status" value="1"/>
</dbReference>
<accession>A0A7I9VRZ4</accession>
<keyword evidence="3" id="KW-0975">Bacterial flagellum</keyword>
<evidence type="ECO:0000313" key="6">
    <source>
        <dbReference type="EMBL" id="GEJ59175.1"/>
    </source>
</evidence>
<comment type="subcellular location">
    <subcellularLocation>
        <location evidence="1">Bacterial flagellum</location>
    </subcellularLocation>
</comment>
<dbReference type="GO" id="GO:0009424">
    <property type="term" value="C:bacterial-type flagellum hook"/>
    <property type="evidence" value="ECO:0007669"/>
    <property type="project" value="InterPro"/>
</dbReference>
<dbReference type="PANTHER" id="PTHR42792:SF1">
    <property type="entry name" value="FLAGELLAR HOOK-ASSOCIATED PROTEIN 3"/>
    <property type="match status" value="1"/>
</dbReference>
<dbReference type="InterPro" id="IPR013384">
    <property type="entry name" value="Flagell_FlgL"/>
</dbReference>
<dbReference type="GO" id="GO:0005198">
    <property type="term" value="F:structural molecule activity"/>
    <property type="evidence" value="ECO:0007669"/>
    <property type="project" value="InterPro"/>
</dbReference>
<organism evidence="6 7">
    <name type="scientific">Anaeromyxobacter diazotrophicus</name>
    <dbReference type="NCBI Taxonomy" id="2590199"/>
    <lineage>
        <taxon>Bacteria</taxon>
        <taxon>Pseudomonadati</taxon>
        <taxon>Myxococcota</taxon>
        <taxon>Myxococcia</taxon>
        <taxon>Myxococcales</taxon>
        <taxon>Cystobacterineae</taxon>
        <taxon>Anaeromyxobacteraceae</taxon>
        <taxon>Anaeromyxobacter</taxon>
    </lineage>
</organism>